<feature type="transmembrane region" description="Helical" evidence="8">
    <location>
        <begin position="6"/>
        <end position="27"/>
    </location>
</feature>
<evidence type="ECO:0000256" key="1">
    <source>
        <dbReference type="ARBA" id="ARBA00004651"/>
    </source>
</evidence>
<evidence type="ECO:0000313" key="10">
    <source>
        <dbReference type="EMBL" id="MBM5571711.1"/>
    </source>
</evidence>
<keyword evidence="11" id="KW-1185">Reference proteome</keyword>
<dbReference type="Proteomes" id="UP001195660">
    <property type="component" value="Unassembled WGS sequence"/>
</dbReference>
<dbReference type="Pfam" id="PF00361">
    <property type="entry name" value="Proton_antipo_M"/>
    <property type="match status" value="1"/>
</dbReference>
<keyword evidence="6 8" id="KW-0472">Membrane</keyword>
<keyword evidence="5 8" id="KW-1133">Transmembrane helix</keyword>
<keyword evidence="4 7" id="KW-0812">Transmembrane</keyword>
<feature type="transmembrane region" description="Helical" evidence="8">
    <location>
        <begin position="262"/>
        <end position="283"/>
    </location>
</feature>
<dbReference type="EMBL" id="WOFE01000003">
    <property type="protein sequence ID" value="MBM5571711.1"/>
    <property type="molecule type" value="Genomic_DNA"/>
</dbReference>
<evidence type="ECO:0000256" key="4">
    <source>
        <dbReference type="ARBA" id="ARBA00022692"/>
    </source>
</evidence>
<dbReference type="PANTHER" id="PTHR42703:SF1">
    <property type="entry name" value="NA(+)_H(+) ANTIPORTER SUBUNIT D1"/>
    <property type="match status" value="1"/>
</dbReference>
<feature type="transmembrane region" description="Helical" evidence="8">
    <location>
        <begin position="155"/>
        <end position="177"/>
    </location>
</feature>
<dbReference type="InterPro" id="IPR050586">
    <property type="entry name" value="CPA3_Na-H_Antiporter_D"/>
</dbReference>
<feature type="transmembrane region" description="Helical" evidence="8">
    <location>
        <begin position="34"/>
        <end position="58"/>
    </location>
</feature>
<evidence type="ECO:0000256" key="3">
    <source>
        <dbReference type="ARBA" id="ARBA00022475"/>
    </source>
</evidence>
<comment type="subcellular location">
    <subcellularLocation>
        <location evidence="1">Cell membrane</location>
        <topology evidence="1">Multi-pass membrane protein</topology>
    </subcellularLocation>
    <subcellularLocation>
        <location evidence="7">Membrane</location>
        <topology evidence="7">Multi-pass membrane protein</topology>
    </subcellularLocation>
</comment>
<accession>A0ABS2CC31</accession>
<feature type="transmembrane region" description="Helical" evidence="8">
    <location>
        <begin position="319"/>
        <end position="343"/>
    </location>
</feature>
<reference evidence="10 11" key="1">
    <citation type="submission" date="2019-11" db="EMBL/GenBank/DDBJ databases">
        <title>Novel Deefgea species.</title>
        <authorList>
            <person name="Han J.-H."/>
        </authorList>
    </citation>
    <scope>NUCLEOTIDE SEQUENCE [LARGE SCALE GENOMIC DNA]</scope>
    <source>
        <strain evidence="10 11">LMG 24817</strain>
    </source>
</reference>
<dbReference type="InterPro" id="IPR001750">
    <property type="entry name" value="ND/Mrp_TM"/>
</dbReference>
<keyword evidence="3" id="KW-1003">Cell membrane</keyword>
<evidence type="ECO:0000259" key="9">
    <source>
        <dbReference type="Pfam" id="PF00361"/>
    </source>
</evidence>
<feature type="transmembrane region" description="Helical" evidence="8">
    <location>
        <begin position="460"/>
        <end position="482"/>
    </location>
</feature>
<feature type="domain" description="NADH:quinone oxidoreductase/Mrp antiporter transmembrane" evidence="9">
    <location>
        <begin position="120"/>
        <end position="376"/>
    </location>
</feature>
<feature type="transmembrane region" description="Helical" evidence="8">
    <location>
        <begin position="228"/>
        <end position="250"/>
    </location>
</feature>
<organism evidence="10 11">
    <name type="scientific">Deefgea chitinilytica</name>
    <dbReference type="NCBI Taxonomy" id="570276"/>
    <lineage>
        <taxon>Bacteria</taxon>
        <taxon>Pseudomonadati</taxon>
        <taxon>Pseudomonadota</taxon>
        <taxon>Betaproteobacteria</taxon>
        <taxon>Neisseriales</taxon>
        <taxon>Chitinibacteraceae</taxon>
        <taxon>Deefgea</taxon>
    </lineage>
</organism>
<proteinExistence type="inferred from homology"/>
<evidence type="ECO:0000256" key="7">
    <source>
        <dbReference type="RuleBase" id="RU000320"/>
    </source>
</evidence>
<feature type="transmembrane region" description="Helical" evidence="8">
    <location>
        <begin position="387"/>
        <end position="407"/>
    </location>
</feature>
<dbReference type="RefSeq" id="WP_203571039.1">
    <property type="nucleotide sequence ID" value="NZ_WOFE01000003.1"/>
</dbReference>
<feature type="transmembrane region" description="Helical" evidence="8">
    <location>
        <begin position="70"/>
        <end position="90"/>
    </location>
</feature>
<feature type="transmembrane region" description="Helical" evidence="8">
    <location>
        <begin position="520"/>
        <end position="543"/>
    </location>
</feature>
<feature type="transmembrane region" description="Helical" evidence="8">
    <location>
        <begin position="428"/>
        <end position="448"/>
    </location>
</feature>
<feature type="transmembrane region" description="Helical" evidence="8">
    <location>
        <begin position="290"/>
        <end position="313"/>
    </location>
</feature>
<evidence type="ECO:0000256" key="2">
    <source>
        <dbReference type="ARBA" id="ARBA00005346"/>
    </source>
</evidence>
<evidence type="ECO:0000313" key="11">
    <source>
        <dbReference type="Proteomes" id="UP001195660"/>
    </source>
</evidence>
<evidence type="ECO:0000256" key="5">
    <source>
        <dbReference type="ARBA" id="ARBA00022989"/>
    </source>
</evidence>
<comment type="caution">
    <text evidence="10">The sequence shown here is derived from an EMBL/GenBank/DDBJ whole genome shotgun (WGS) entry which is preliminary data.</text>
</comment>
<name>A0ABS2CC31_9NEIS</name>
<gene>
    <name evidence="10" type="ORF">GM173_08975</name>
</gene>
<evidence type="ECO:0000256" key="6">
    <source>
        <dbReference type="ARBA" id="ARBA00023136"/>
    </source>
</evidence>
<comment type="similarity">
    <text evidence="2">Belongs to the CPA3 antiporters (TC 2.A.63) subunit D family.</text>
</comment>
<dbReference type="PANTHER" id="PTHR42703">
    <property type="entry name" value="NADH DEHYDROGENASE"/>
    <property type="match status" value="1"/>
</dbReference>
<feature type="transmembrane region" description="Helical" evidence="8">
    <location>
        <begin position="102"/>
        <end position="120"/>
    </location>
</feature>
<evidence type="ECO:0000256" key="8">
    <source>
        <dbReference type="SAM" id="Phobius"/>
    </source>
</evidence>
<protein>
    <recommendedName>
        <fullName evidence="9">NADH:quinone oxidoreductase/Mrp antiporter transmembrane domain-containing protein</fullName>
    </recommendedName>
</protein>
<feature type="transmembrane region" description="Helical" evidence="8">
    <location>
        <begin position="126"/>
        <end position="143"/>
    </location>
</feature>
<feature type="transmembrane region" description="Helical" evidence="8">
    <location>
        <begin position="200"/>
        <end position="221"/>
    </location>
</feature>
<feature type="transmembrane region" description="Helical" evidence="8">
    <location>
        <begin position="350"/>
        <end position="367"/>
    </location>
</feature>
<sequence length="545" mass="57209">MNFATLLIGITVGLPLALLLACFFAPLRKKMLGILPYAPIPAVFTAILSVDAPALILGSPRVPVAFSLDLAGAILLGASAILWIASACYAQKSLPSTVNPERFSVCWLMTLAGCMGVYLAADMVSFYGLLALLSVGASSLVMIENSARSQSVAMIYLGIALFAETFLLLAFVLLASITSEHSLWIHDASLALADSSQRDLIIALLLIGFGIKAGLVPTHFFMPKAYSVSILPVAAVLSGAVIKASVLGLIRFLPHQLALPDWGMALAAIGLFGALYGVAIGLTQKDPKTILAYSSVSQMGFIIAILGMGLMVADDGARLAAAFYAARHVVAKGGLFLAIGVIVATGQRRYWFVLTPVILIALSFAGLPLTGGDLAKAVTKDFMGDGFAYTVATLSSVASTLLMLHFIRQLKTMFATTPDAQALLSQSSAWLGLALSCILLPAGLIAHSSNHELLKALEAYKLWAGLWPILAGISIASVLWLIPIRLPTIKAGDIGQAVLQASTKPATAISSRAAKLDTALGHWPIAAMTLFAVVLLFGLTLMYGQ</sequence>